<feature type="domain" description="SUI1" evidence="6">
    <location>
        <begin position="110"/>
        <end position="181"/>
    </location>
</feature>
<dbReference type="Proteomes" id="UP001212841">
    <property type="component" value="Unassembled WGS sequence"/>
</dbReference>
<dbReference type="InterPro" id="IPR001950">
    <property type="entry name" value="SUI1"/>
</dbReference>
<dbReference type="PANTHER" id="PTHR12789">
    <property type="entry name" value="DENSITY-REGULATED PROTEIN HOMOLOG"/>
    <property type="match status" value="1"/>
</dbReference>
<comment type="subunit">
    <text evidence="2 4">Interacts with the 40S ribosomal subunit.</text>
</comment>
<comment type="similarity">
    <text evidence="1 4">Belongs to the DENR family.</text>
</comment>
<dbReference type="InterPro" id="IPR005873">
    <property type="entry name" value="DENR_eukaryotes"/>
</dbReference>
<evidence type="ECO:0000259" key="6">
    <source>
        <dbReference type="PROSITE" id="PS50296"/>
    </source>
</evidence>
<organism evidence="7 8">
    <name type="scientific">Rhizophlyctis rosea</name>
    <dbReference type="NCBI Taxonomy" id="64517"/>
    <lineage>
        <taxon>Eukaryota</taxon>
        <taxon>Fungi</taxon>
        <taxon>Fungi incertae sedis</taxon>
        <taxon>Chytridiomycota</taxon>
        <taxon>Chytridiomycota incertae sedis</taxon>
        <taxon>Chytridiomycetes</taxon>
        <taxon>Rhizophlyctidales</taxon>
        <taxon>Rhizophlyctidaceae</taxon>
        <taxon>Rhizophlyctis</taxon>
    </lineage>
</organism>
<evidence type="ECO:0000256" key="2">
    <source>
        <dbReference type="ARBA" id="ARBA00011742"/>
    </source>
</evidence>
<evidence type="ECO:0000256" key="3">
    <source>
        <dbReference type="ARBA" id="ARBA00020058"/>
    </source>
</evidence>
<proteinExistence type="inferred from homology"/>
<evidence type="ECO:0000313" key="8">
    <source>
        <dbReference type="Proteomes" id="UP001212841"/>
    </source>
</evidence>
<dbReference type="GO" id="GO:0001731">
    <property type="term" value="P:formation of translation preinitiation complex"/>
    <property type="evidence" value="ECO:0007669"/>
    <property type="project" value="TreeGrafter"/>
</dbReference>
<keyword evidence="4" id="KW-0687">Ribonucleoprotein</keyword>
<dbReference type="SUPFAM" id="SSF55159">
    <property type="entry name" value="eIF1-like"/>
    <property type="match status" value="1"/>
</dbReference>
<dbReference type="InterPro" id="IPR046447">
    <property type="entry name" value="DENR_C"/>
</dbReference>
<evidence type="ECO:0000256" key="1">
    <source>
        <dbReference type="ARBA" id="ARBA00007514"/>
    </source>
</evidence>
<sequence>MSDDEAQPEVQDWPETRVLKDILYCGVCSMPPEYCDYSGTTKKCKKWLSDEHPDVFSRLYPNQDLSKDLEEKATLKEGEEDVAEEGEKKKPKVQETKAEKERRKKAEAHVVICRIERTKRKRVITVFGLENFDVDLKKAAKLFATKFACGASVTKNPQGQDEIVVQGDVQDDIYELVRETWPSIPDDQIDMTEGKKK</sequence>
<comment type="subcellular location">
    <subcellularLocation>
        <location evidence="4">Cytoplasm</location>
    </subcellularLocation>
</comment>
<name>A0AAD5S621_9FUNG</name>
<dbReference type="CDD" id="cd11607">
    <property type="entry name" value="DENR_C"/>
    <property type="match status" value="1"/>
</dbReference>
<protein>
    <recommendedName>
        <fullName evidence="3 4">Translation machinery-associated protein 22</fullName>
    </recommendedName>
</protein>
<dbReference type="EMBL" id="JADGJD010001385">
    <property type="protein sequence ID" value="KAJ3042918.1"/>
    <property type="molecule type" value="Genomic_DNA"/>
</dbReference>
<reference evidence="7" key="1">
    <citation type="submission" date="2020-05" db="EMBL/GenBank/DDBJ databases">
        <title>Phylogenomic resolution of chytrid fungi.</title>
        <authorList>
            <person name="Stajich J.E."/>
            <person name="Amses K."/>
            <person name="Simmons R."/>
            <person name="Seto K."/>
            <person name="Myers J."/>
            <person name="Bonds A."/>
            <person name="Quandt C.A."/>
            <person name="Barry K."/>
            <person name="Liu P."/>
            <person name="Grigoriev I."/>
            <person name="Longcore J.E."/>
            <person name="James T.Y."/>
        </authorList>
    </citation>
    <scope>NUCLEOTIDE SEQUENCE</scope>
    <source>
        <strain evidence="7">JEL0318</strain>
    </source>
</reference>
<dbReference type="NCBIfam" id="TIGR01159">
    <property type="entry name" value="DRP1"/>
    <property type="match status" value="1"/>
</dbReference>
<dbReference type="GO" id="GO:0002188">
    <property type="term" value="P:translation reinitiation"/>
    <property type="evidence" value="ECO:0007669"/>
    <property type="project" value="TreeGrafter"/>
</dbReference>
<dbReference type="GO" id="GO:1990904">
    <property type="term" value="C:ribonucleoprotein complex"/>
    <property type="evidence" value="ECO:0007669"/>
    <property type="project" value="UniProtKB-KW"/>
</dbReference>
<dbReference type="GO" id="GO:0005737">
    <property type="term" value="C:cytoplasm"/>
    <property type="evidence" value="ECO:0007669"/>
    <property type="project" value="UniProtKB-SubCell"/>
</dbReference>
<evidence type="ECO:0000256" key="4">
    <source>
        <dbReference type="RuleBase" id="RU361273"/>
    </source>
</evidence>
<dbReference type="Pfam" id="PF01253">
    <property type="entry name" value="SUI1"/>
    <property type="match status" value="1"/>
</dbReference>
<keyword evidence="8" id="KW-1185">Reference proteome</keyword>
<dbReference type="InterPro" id="IPR036877">
    <property type="entry name" value="SUI1_dom_sf"/>
</dbReference>
<dbReference type="PROSITE" id="PS50296">
    <property type="entry name" value="SUI1"/>
    <property type="match status" value="1"/>
</dbReference>
<dbReference type="AlphaFoldDB" id="A0AAD5S621"/>
<gene>
    <name evidence="7" type="primary">TMA22</name>
    <name evidence="7" type="ORF">HK097_001860</name>
</gene>
<dbReference type="InterPro" id="IPR048517">
    <property type="entry name" value="DENR_N"/>
</dbReference>
<evidence type="ECO:0000256" key="5">
    <source>
        <dbReference type="SAM" id="MobiDB-lite"/>
    </source>
</evidence>
<dbReference type="PANTHER" id="PTHR12789:SF0">
    <property type="entry name" value="DENSITY-REGULATED PROTEIN"/>
    <property type="match status" value="1"/>
</dbReference>
<dbReference type="GO" id="GO:0005840">
    <property type="term" value="C:ribosome"/>
    <property type="evidence" value="ECO:0007669"/>
    <property type="project" value="UniProtKB-KW"/>
</dbReference>
<accession>A0AAD5S621</accession>
<feature type="compositionally biased region" description="Basic and acidic residues" evidence="5">
    <location>
        <begin position="85"/>
        <end position="101"/>
    </location>
</feature>
<dbReference type="Pfam" id="PF21023">
    <property type="entry name" value="DENR_N"/>
    <property type="match status" value="1"/>
</dbReference>
<feature type="region of interest" description="Disordered" evidence="5">
    <location>
        <begin position="74"/>
        <end position="101"/>
    </location>
</feature>
<evidence type="ECO:0000313" key="7">
    <source>
        <dbReference type="EMBL" id="KAJ3042918.1"/>
    </source>
</evidence>
<keyword evidence="4" id="KW-0689">Ribosomal protein</keyword>
<comment type="domain">
    <text evidence="4">The SUI1 domain may be involved in RNA binding.</text>
</comment>
<comment type="caution">
    <text evidence="7">The sequence shown here is derived from an EMBL/GenBank/DDBJ whole genome shotgun (WGS) entry which is preliminary data.</text>
</comment>
<keyword evidence="4" id="KW-0963">Cytoplasm</keyword>
<dbReference type="GO" id="GO:0003743">
    <property type="term" value="F:translation initiation factor activity"/>
    <property type="evidence" value="ECO:0007669"/>
    <property type="project" value="InterPro"/>
</dbReference>
<dbReference type="GO" id="GO:0003729">
    <property type="term" value="F:mRNA binding"/>
    <property type="evidence" value="ECO:0007669"/>
    <property type="project" value="TreeGrafter"/>
</dbReference>
<dbReference type="InterPro" id="IPR050318">
    <property type="entry name" value="DENR/SUI1_TIF"/>
</dbReference>
<dbReference type="Gene3D" id="3.30.780.10">
    <property type="entry name" value="SUI1-like domain"/>
    <property type="match status" value="1"/>
</dbReference>